<name>A0A1I6Z347_METTE</name>
<sequence length="107" mass="11950">MVDSESVSSNSINSGDIVSGNSIDSGNYTDTGGARRHLFSEIFYHFFNLNHEESSIFLLCVLLMTSGLILFIYGFISGQLYQFIMAFFFLVSGLVLDDARQQQLCAR</sequence>
<keyword evidence="4" id="KW-1185">Reference proteome</keyword>
<feature type="region of interest" description="Disordered" evidence="1">
    <location>
        <begin position="1"/>
        <end position="24"/>
    </location>
</feature>
<protein>
    <submittedName>
        <fullName evidence="3">Uncharacterized protein</fullName>
    </submittedName>
</protein>
<accession>A0A1I6Z347</accession>
<evidence type="ECO:0000313" key="4">
    <source>
        <dbReference type="Proteomes" id="UP000323733"/>
    </source>
</evidence>
<reference evidence="3 4" key="1">
    <citation type="submission" date="2016-10" db="EMBL/GenBank/DDBJ databases">
        <authorList>
            <person name="Varghese N."/>
            <person name="Submissions S."/>
        </authorList>
    </citation>
    <scope>NUCLEOTIDE SEQUENCE [LARGE SCALE GENOMIC DNA]</scope>
    <source>
        <strain evidence="3 4">DSM 11855</strain>
    </source>
</reference>
<dbReference type="AlphaFoldDB" id="A0A1I6Z347"/>
<keyword evidence="2" id="KW-0472">Membrane</keyword>
<feature type="transmembrane region" description="Helical" evidence="2">
    <location>
        <begin position="56"/>
        <end position="74"/>
    </location>
</feature>
<evidence type="ECO:0000256" key="2">
    <source>
        <dbReference type="SAM" id="Phobius"/>
    </source>
</evidence>
<dbReference type="Proteomes" id="UP000323733">
    <property type="component" value="Unassembled WGS sequence"/>
</dbReference>
<dbReference type="EMBL" id="FPAO01000004">
    <property type="protein sequence ID" value="SFT57160.1"/>
    <property type="molecule type" value="Genomic_DNA"/>
</dbReference>
<proteinExistence type="predicted"/>
<evidence type="ECO:0000313" key="3">
    <source>
        <dbReference type="EMBL" id="SFT57160.1"/>
    </source>
</evidence>
<feature type="compositionally biased region" description="Low complexity" evidence="1">
    <location>
        <begin position="1"/>
        <end position="23"/>
    </location>
</feature>
<feature type="transmembrane region" description="Helical" evidence="2">
    <location>
        <begin position="80"/>
        <end position="97"/>
    </location>
</feature>
<organism evidence="3 4">
    <name type="scientific">Methanosarcina thermophila</name>
    <dbReference type="NCBI Taxonomy" id="2210"/>
    <lineage>
        <taxon>Archaea</taxon>
        <taxon>Methanobacteriati</taxon>
        <taxon>Methanobacteriota</taxon>
        <taxon>Stenosarchaea group</taxon>
        <taxon>Methanomicrobia</taxon>
        <taxon>Methanosarcinales</taxon>
        <taxon>Methanosarcinaceae</taxon>
        <taxon>Methanosarcina</taxon>
    </lineage>
</organism>
<keyword evidence="2" id="KW-0812">Transmembrane</keyword>
<evidence type="ECO:0000256" key="1">
    <source>
        <dbReference type="SAM" id="MobiDB-lite"/>
    </source>
</evidence>
<keyword evidence="2" id="KW-1133">Transmembrane helix</keyword>
<gene>
    <name evidence="3" type="ORF">SAMN02910340_01250</name>
</gene>